<dbReference type="EMBL" id="KZ293653">
    <property type="protein sequence ID" value="PBK94672.1"/>
    <property type="molecule type" value="Genomic_DNA"/>
</dbReference>
<evidence type="ECO:0000313" key="1">
    <source>
        <dbReference type="EMBL" id="PBK94672.1"/>
    </source>
</evidence>
<gene>
    <name evidence="1" type="ORF">ARMGADRAFT_61993</name>
</gene>
<proteinExistence type="predicted"/>
<evidence type="ECO:0000313" key="2">
    <source>
        <dbReference type="Proteomes" id="UP000217790"/>
    </source>
</evidence>
<dbReference type="Proteomes" id="UP000217790">
    <property type="component" value="Unassembled WGS sequence"/>
</dbReference>
<reference evidence="2" key="1">
    <citation type="journal article" date="2017" name="Nat. Ecol. Evol.">
        <title>Genome expansion and lineage-specific genetic innovations in the forest pathogenic fungi Armillaria.</title>
        <authorList>
            <person name="Sipos G."/>
            <person name="Prasanna A.N."/>
            <person name="Walter M.C."/>
            <person name="O'Connor E."/>
            <person name="Balint B."/>
            <person name="Krizsan K."/>
            <person name="Kiss B."/>
            <person name="Hess J."/>
            <person name="Varga T."/>
            <person name="Slot J."/>
            <person name="Riley R."/>
            <person name="Boka B."/>
            <person name="Rigling D."/>
            <person name="Barry K."/>
            <person name="Lee J."/>
            <person name="Mihaltcheva S."/>
            <person name="LaButti K."/>
            <person name="Lipzen A."/>
            <person name="Waldron R."/>
            <person name="Moloney N.M."/>
            <person name="Sperisen C."/>
            <person name="Kredics L."/>
            <person name="Vagvoelgyi C."/>
            <person name="Patrignani A."/>
            <person name="Fitzpatrick D."/>
            <person name="Nagy I."/>
            <person name="Doyle S."/>
            <person name="Anderson J.B."/>
            <person name="Grigoriev I.V."/>
            <person name="Gueldener U."/>
            <person name="Muensterkoetter M."/>
            <person name="Nagy L.G."/>
        </authorList>
    </citation>
    <scope>NUCLEOTIDE SEQUENCE [LARGE SCALE GENOMIC DNA]</scope>
    <source>
        <strain evidence="2">Ar21-2</strain>
    </source>
</reference>
<dbReference type="InParanoid" id="A0A2H3DT84"/>
<dbReference type="AlphaFoldDB" id="A0A2H3DT84"/>
<name>A0A2H3DT84_ARMGA</name>
<sequence>MQAERERDGRAIGVLDSPTAAVFYTAETSPHHQTLLVSPFSPLRRRDPTFPDMRPSFPSKQRRAMSNDCALIFDHTTLVSISPLFQPTLTGKALTLEVLTKPKDMTSVTDARIF</sequence>
<keyword evidence="2" id="KW-1185">Reference proteome</keyword>
<protein>
    <submittedName>
        <fullName evidence="1">Uncharacterized protein</fullName>
    </submittedName>
</protein>
<organism evidence="1 2">
    <name type="scientific">Armillaria gallica</name>
    <name type="common">Bulbous honey fungus</name>
    <name type="synonym">Armillaria bulbosa</name>
    <dbReference type="NCBI Taxonomy" id="47427"/>
    <lineage>
        <taxon>Eukaryota</taxon>
        <taxon>Fungi</taxon>
        <taxon>Dikarya</taxon>
        <taxon>Basidiomycota</taxon>
        <taxon>Agaricomycotina</taxon>
        <taxon>Agaricomycetes</taxon>
        <taxon>Agaricomycetidae</taxon>
        <taxon>Agaricales</taxon>
        <taxon>Marasmiineae</taxon>
        <taxon>Physalacriaceae</taxon>
        <taxon>Armillaria</taxon>
    </lineage>
</organism>
<accession>A0A2H3DT84</accession>